<name>X0YZV7_9ZZZZ</name>
<dbReference type="GO" id="GO:0031412">
    <property type="term" value="P:gas vesicle organization"/>
    <property type="evidence" value="ECO:0007669"/>
    <property type="project" value="InterPro"/>
</dbReference>
<dbReference type="GO" id="GO:0031411">
    <property type="term" value="C:gas vesicle"/>
    <property type="evidence" value="ECO:0007669"/>
    <property type="project" value="InterPro"/>
</dbReference>
<feature type="non-terminal residue" evidence="1">
    <location>
        <position position="1"/>
    </location>
</feature>
<comment type="caution">
    <text evidence="1">The sequence shown here is derived from an EMBL/GenBank/DDBJ whole genome shotgun (WGS) entry which is preliminary data.</text>
</comment>
<dbReference type="Pfam" id="PF06386">
    <property type="entry name" value="GvpL_GvpF"/>
    <property type="match status" value="1"/>
</dbReference>
<protein>
    <recommendedName>
        <fullName evidence="2">Gas vesicle synthesis GvpLGvpF</fullName>
    </recommendedName>
</protein>
<accession>X0YZV7</accession>
<dbReference type="AlphaFoldDB" id="X0YZV7"/>
<dbReference type="EMBL" id="BARS01053496">
    <property type="protein sequence ID" value="GAG51952.1"/>
    <property type="molecule type" value="Genomic_DNA"/>
</dbReference>
<evidence type="ECO:0008006" key="2">
    <source>
        <dbReference type="Google" id="ProtNLM"/>
    </source>
</evidence>
<dbReference type="InterPro" id="IPR009430">
    <property type="entry name" value="GvpL/GvpF"/>
</dbReference>
<sequence length="59" mass="6944">KIFSPLMIFNTAFLVDRAREEEFDRVVNELDQKYGKDIKLLYTGPLAPYSFVDFRIALE</sequence>
<proteinExistence type="predicted"/>
<evidence type="ECO:0000313" key="1">
    <source>
        <dbReference type="EMBL" id="GAG51952.1"/>
    </source>
</evidence>
<reference evidence="1" key="1">
    <citation type="journal article" date="2014" name="Front. Microbiol.">
        <title>High frequency of phylogenetically diverse reductive dehalogenase-homologous genes in deep subseafloor sedimentary metagenomes.</title>
        <authorList>
            <person name="Kawai M."/>
            <person name="Futagami T."/>
            <person name="Toyoda A."/>
            <person name="Takaki Y."/>
            <person name="Nishi S."/>
            <person name="Hori S."/>
            <person name="Arai W."/>
            <person name="Tsubouchi T."/>
            <person name="Morono Y."/>
            <person name="Uchiyama I."/>
            <person name="Ito T."/>
            <person name="Fujiyama A."/>
            <person name="Inagaki F."/>
            <person name="Takami H."/>
        </authorList>
    </citation>
    <scope>NUCLEOTIDE SEQUENCE</scope>
    <source>
        <strain evidence="1">Expedition CK06-06</strain>
    </source>
</reference>
<gene>
    <name evidence="1" type="ORF">S01H1_79369</name>
</gene>
<organism evidence="1">
    <name type="scientific">marine sediment metagenome</name>
    <dbReference type="NCBI Taxonomy" id="412755"/>
    <lineage>
        <taxon>unclassified sequences</taxon>
        <taxon>metagenomes</taxon>
        <taxon>ecological metagenomes</taxon>
    </lineage>
</organism>